<evidence type="ECO:0000256" key="3">
    <source>
        <dbReference type="ARBA" id="ARBA00022737"/>
    </source>
</evidence>
<dbReference type="InterPro" id="IPR000742">
    <property type="entry name" value="EGF"/>
</dbReference>
<evidence type="ECO:0000256" key="5">
    <source>
        <dbReference type="PROSITE-ProRule" id="PRU00076"/>
    </source>
</evidence>
<dbReference type="PROSITE" id="PS00010">
    <property type="entry name" value="ASX_HYDROXYL"/>
    <property type="match status" value="1"/>
</dbReference>
<evidence type="ECO:0000259" key="6">
    <source>
        <dbReference type="PROSITE" id="PS50026"/>
    </source>
</evidence>
<dbReference type="Proteomes" id="UP000222542">
    <property type="component" value="Unassembled WGS sequence"/>
</dbReference>
<dbReference type="PROSITE" id="PS50026">
    <property type="entry name" value="EGF_3"/>
    <property type="match status" value="1"/>
</dbReference>
<dbReference type="GO" id="GO:0005509">
    <property type="term" value="F:calcium ion binding"/>
    <property type="evidence" value="ECO:0007669"/>
    <property type="project" value="InterPro"/>
</dbReference>
<dbReference type="InterPro" id="IPR001881">
    <property type="entry name" value="EGF-like_Ca-bd_dom"/>
</dbReference>
<dbReference type="CDD" id="cd00054">
    <property type="entry name" value="EGF_CA"/>
    <property type="match status" value="1"/>
</dbReference>
<dbReference type="SUPFAM" id="SSF57196">
    <property type="entry name" value="EGF/Laminin"/>
    <property type="match status" value="1"/>
</dbReference>
<comment type="caution">
    <text evidence="7">The sequence shown here is derived from an EMBL/GenBank/DDBJ whole genome shotgun (WGS) entry which is preliminary data.</text>
</comment>
<dbReference type="OMA" id="ACRENSQ"/>
<keyword evidence="2" id="KW-0732">Signal</keyword>
<evidence type="ECO:0000256" key="1">
    <source>
        <dbReference type="ARBA" id="ARBA00022536"/>
    </source>
</evidence>
<keyword evidence="1 5" id="KW-0245">EGF-like domain</keyword>
<dbReference type="AlphaFoldDB" id="A0A2G2YL86"/>
<organism evidence="7 8">
    <name type="scientific">Capsicum annuum</name>
    <name type="common">Capsicum pepper</name>
    <dbReference type="NCBI Taxonomy" id="4072"/>
    <lineage>
        <taxon>Eukaryota</taxon>
        <taxon>Viridiplantae</taxon>
        <taxon>Streptophyta</taxon>
        <taxon>Embryophyta</taxon>
        <taxon>Tracheophyta</taxon>
        <taxon>Spermatophyta</taxon>
        <taxon>Magnoliopsida</taxon>
        <taxon>eudicotyledons</taxon>
        <taxon>Gunneridae</taxon>
        <taxon>Pentapetalae</taxon>
        <taxon>asterids</taxon>
        <taxon>lamiids</taxon>
        <taxon>Solanales</taxon>
        <taxon>Solanaceae</taxon>
        <taxon>Solanoideae</taxon>
        <taxon>Capsiceae</taxon>
        <taxon>Capsicum</taxon>
    </lineage>
</organism>
<proteinExistence type="predicted"/>
<evidence type="ECO:0000313" key="7">
    <source>
        <dbReference type="EMBL" id="PHT70512.1"/>
    </source>
</evidence>
<dbReference type="PANTHER" id="PTHR33491">
    <property type="entry name" value="OSJNBA0016N04.9 PROTEIN"/>
    <property type="match status" value="1"/>
</dbReference>
<reference evidence="7 8" key="1">
    <citation type="journal article" date="2014" name="Nat. Genet.">
        <title>Genome sequence of the hot pepper provides insights into the evolution of pungency in Capsicum species.</title>
        <authorList>
            <person name="Kim S."/>
            <person name="Park M."/>
            <person name="Yeom S.I."/>
            <person name="Kim Y.M."/>
            <person name="Lee J.M."/>
            <person name="Lee H.A."/>
            <person name="Seo E."/>
            <person name="Choi J."/>
            <person name="Cheong K."/>
            <person name="Kim K.T."/>
            <person name="Jung K."/>
            <person name="Lee G.W."/>
            <person name="Oh S.K."/>
            <person name="Bae C."/>
            <person name="Kim S.B."/>
            <person name="Lee H.Y."/>
            <person name="Kim S.Y."/>
            <person name="Kim M.S."/>
            <person name="Kang B.C."/>
            <person name="Jo Y.D."/>
            <person name="Yang H.B."/>
            <person name="Jeong H.J."/>
            <person name="Kang W.H."/>
            <person name="Kwon J.K."/>
            <person name="Shin C."/>
            <person name="Lim J.Y."/>
            <person name="Park J.H."/>
            <person name="Huh J.H."/>
            <person name="Kim J.S."/>
            <person name="Kim B.D."/>
            <person name="Cohen O."/>
            <person name="Paran I."/>
            <person name="Suh M.C."/>
            <person name="Lee S.B."/>
            <person name="Kim Y.K."/>
            <person name="Shin Y."/>
            <person name="Noh S.J."/>
            <person name="Park J."/>
            <person name="Seo Y.S."/>
            <person name="Kwon S.Y."/>
            <person name="Kim H.A."/>
            <person name="Park J.M."/>
            <person name="Kim H.J."/>
            <person name="Choi S.B."/>
            <person name="Bosland P.W."/>
            <person name="Reeves G."/>
            <person name="Jo S.H."/>
            <person name="Lee B.W."/>
            <person name="Cho H.T."/>
            <person name="Choi H.S."/>
            <person name="Lee M.S."/>
            <person name="Yu Y."/>
            <person name="Do Choi Y."/>
            <person name="Park B.S."/>
            <person name="van Deynze A."/>
            <person name="Ashrafi H."/>
            <person name="Hill T."/>
            <person name="Kim W.T."/>
            <person name="Pai H.S."/>
            <person name="Ahn H.K."/>
            <person name="Yeam I."/>
            <person name="Giovannoni J.J."/>
            <person name="Rose J.K."/>
            <person name="Sorensen I."/>
            <person name="Lee S.J."/>
            <person name="Kim R.W."/>
            <person name="Choi I.Y."/>
            <person name="Choi B.S."/>
            <person name="Lim J.S."/>
            <person name="Lee Y.H."/>
            <person name="Choi D."/>
        </authorList>
    </citation>
    <scope>NUCLEOTIDE SEQUENCE [LARGE SCALE GENOMIC DNA]</scope>
    <source>
        <strain evidence="8">cv. CM334</strain>
    </source>
</reference>
<dbReference type="InterPro" id="IPR018097">
    <property type="entry name" value="EGF_Ca-bd_CS"/>
</dbReference>
<evidence type="ECO:0000256" key="4">
    <source>
        <dbReference type="ARBA" id="ARBA00023157"/>
    </source>
</evidence>
<dbReference type="EMBL" id="AYRZ02000010">
    <property type="protein sequence ID" value="PHT70512.1"/>
    <property type="molecule type" value="Genomic_DNA"/>
</dbReference>
<evidence type="ECO:0000256" key="2">
    <source>
        <dbReference type="ARBA" id="ARBA00022729"/>
    </source>
</evidence>
<dbReference type="SMART" id="SM00179">
    <property type="entry name" value="EGF_CA"/>
    <property type="match status" value="2"/>
</dbReference>
<keyword evidence="8" id="KW-1185">Reference proteome</keyword>
<protein>
    <recommendedName>
        <fullName evidence="6">EGF-like domain-containing protein</fullName>
    </recommendedName>
</protein>
<dbReference type="Pfam" id="PF07645">
    <property type="entry name" value="EGF_CA"/>
    <property type="match status" value="1"/>
</dbReference>
<dbReference type="PROSITE" id="PS01187">
    <property type="entry name" value="EGF_CA"/>
    <property type="match status" value="1"/>
</dbReference>
<keyword evidence="3" id="KW-0677">Repeat</keyword>
<accession>A0A2G2YL86</accession>
<dbReference type="InterPro" id="IPR049883">
    <property type="entry name" value="NOTCH1_EGF-like"/>
</dbReference>
<dbReference type="Gene3D" id="2.10.25.10">
    <property type="entry name" value="Laminin"/>
    <property type="match status" value="2"/>
</dbReference>
<dbReference type="Gramene" id="PHT70512">
    <property type="protein sequence ID" value="PHT70512"/>
    <property type="gene ID" value="T459_25616"/>
</dbReference>
<dbReference type="SMART" id="SM00181">
    <property type="entry name" value="EGF"/>
    <property type="match status" value="2"/>
</dbReference>
<feature type="domain" description="EGF-like" evidence="6">
    <location>
        <begin position="203"/>
        <end position="251"/>
    </location>
</feature>
<gene>
    <name evidence="7" type="ORF">T459_25616</name>
</gene>
<sequence>MNVLVCLRDWIRAERRNQGMEPEPSDELKLEEIMTSRENSAESRFALDCNTSRDGYGKLPFIGNIEVYNLMLNCASPMSLVGDVTMELRFTVVGCDDYASIMGPNNFDYGCNTSCISSRDVMEGVCMGKGCCQKRIPKGLKYYNTTMTSKGNHTNVFSFSKCGYAFLGEADNYHFQGFKDLSDDNFIDRIRATVPIVLDWAIGTDTCMQAQNSEDYACRENSQCVDADFHGYRCICKPGFQGNPYLTPGCQDIDECADPSTNTCEKNCTNTPGSFYCTCPDGYNDDGKKDGYSCIPPYSDHQVPWFKFSLGKYLGKLS</sequence>
<evidence type="ECO:0000313" key="8">
    <source>
        <dbReference type="Proteomes" id="UP000222542"/>
    </source>
</evidence>
<reference evidence="7 8" key="2">
    <citation type="journal article" date="2017" name="Genome Biol.">
        <title>New reference genome sequences of hot pepper reveal the massive evolution of plant disease-resistance genes by retroduplication.</title>
        <authorList>
            <person name="Kim S."/>
            <person name="Park J."/>
            <person name="Yeom S.I."/>
            <person name="Kim Y.M."/>
            <person name="Seo E."/>
            <person name="Kim K.T."/>
            <person name="Kim M.S."/>
            <person name="Lee J.M."/>
            <person name="Cheong K."/>
            <person name="Shin H.S."/>
            <person name="Kim S.B."/>
            <person name="Han K."/>
            <person name="Lee J."/>
            <person name="Park M."/>
            <person name="Lee H.A."/>
            <person name="Lee H.Y."/>
            <person name="Lee Y."/>
            <person name="Oh S."/>
            <person name="Lee J.H."/>
            <person name="Choi E."/>
            <person name="Choi E."/>
            <person name="Lee S.E."/>
            <person name="Jeon J."/>
            <person name="Kim H."/>
            <person name="Choi G."/>
            <person name="Song H."/>
            <person name="Lee J."/>
            <person name="Lee S.C."/>
            <person name="Kwon J.K."/>
            <person name="Lee H.Y."/>
            <person name="Koo N."/>
            <person name="Hong Y."/>
            <person name="Kim R.W."/>
            <person name="Kang W.H."/>
            <person name="Huh J.H."/>
            <person name="Kang B.C."/>
            <person name="Yang T.J."/>
            <person name="Lee Y.H."/>
            <person name="Bennetzen J.L."/>
            <person name="Choi D."/>
        </authorList>
    </citation>
    <scope>NUCLEOTIDE SEQUENCE [LARGE SCALE GENOMIC DNA]</scope>
    <source>
        <strain evidence="8">cv. CM334</strain>
    </source>
</reference>
<dbReference type="InterPro" id="IPR000152">
    <property type="entry name" value="EGF-type_Asp/Asn_hydroxyl_site"/>
</dbReference>
<dbReference type="FunFam" id="2.10.25.10:FF:000038">
    <property type="entry name" value="Fibrillin 2"/>
    <property type="match status" value="1"/>
</dbReference>
<comment type="caution">
    <text evidence="5">Lacks conserved residue(s) required for the propagation of feature annotation.</text>
</comment>
<keyword evidence="4" id="KW-1015">Disulfide bond</keyword>
<name>A0A2G2YL86_CAPAN</name>